<dbReference type="PANTHER" id="PTHR43280:SF29">
    <property type="entry name" value="ARAC-FAMILY TRANSCRIPTIONAL REGULATOR"/>
    <property type="match status" value="1"/>
</dbReference>
<evidence type="ECO:0000313" key="6">
    <source>
        <dbReference type="Proteomes" id="UP000823862"/>
    </source>
</evidence>
<sequence length="156" mass="17963">MAIGMVPIINREIKSQPFDKEADGMLEVEKISATPKMKLLHENILFVLENRKVYLDKTISLAKLSQMLFTNTTYLSKVVNRFFGCNLKTLLNRYRVEYAKTLLKDEDCNMDELPSQCGFVSRSTFYAAFMKFQHMTPTDYRSLVRTQALRANGTGD</sequence>
<proteinExistence type="predicted"/>
<dbReference type="Proteomes" id="UP000823862">
    <property type="component" value="Unassembled WGS sequence"/>
</dbReference>
<dbReference type="InterPro" id="IPR018060">
    <property type="entry name" value="HTH_AraC"/>
</dbReference>
<organism evidence="5 6">
    <name type="scientific">Candidatus Bacteroides avicola</name>
    <dbReference type="NCBI Taxonomy" id="2838468"/>
    <lineage>
        <taxon>Bacteria</taxon>
        <taxon>Pseudomonadati</taxon>
        <taxon>Bacteroidota</taxon>
        <taxon>Bacteroidia</taxon>
        <taxon>Bacteroidales</taxon>
        <taxon>Bacteroidaceae</taxon>
        <taxon>Bacteroides</taxon>
    </lineage>
</organism>
<name>A0A9D2HUX5_9BACE</name>
<evidence type="ECO:0000256" key="3">
    <source>
        <dbReference type="ARBA" id="ARBA00023163"/>
    </source>
</evidence>
<comment type="caution">
    <text evidence="5">The sequence shown here is derived from an EMBL/GenBank/DDBJ whole genome shotgun (WGS) entry which is preliminary data.</text>
</comment>
<protein>
    <submittedName>
        <fullName evidence="5">AraC family transcriptional regulator</fullName>
    </submittedName>
</protein>
<dbReference type="PANTHER" id="PTHR43280">
    <property type="entry name" value="ARAC-FAMILY TRANSCRIPTIONAL REGULATOR"/>
    <property type="match status" value="1"/>
</dbReference>
<evidence type="ECO:0000256" key="1">
    <source>
        <dbReference type="ARBA" id="ARBA00023015"/>
    </source>
</evidence>
<dbReference type="SUPFAM" id="SSF46689">
    <property type="entry name" value="Homeodomain-like"/>
    <property type="match status" value="1"/>
</dbReference>
<evidence type="ECO:0000259" key="4">
    <source>
        <dbReference type="PROSITE" id="PS01124"/>
    </source>
</evidence>
<accession>A0A9D2HUX5</accession>
<evidence type="ECO:0000256" key="2">
    <source>
        <dbReference type="ARBA" id="ARBA00023125"/>
    </source>
</evidence>
<reference evidence="5" key="2">
    <citation type="submission" date="2021-04" db="EMBL/GenBank/DDBJ databases">
        <authorList>
            <person name="Gilroy R."/>
        </authorList>
    </citation>
    <scope>NUCLEOTIDE SEQUENCE</scope>
    <source>
        <strain evidence="5">ChiHjej12B11-9795</strain>
    </source>
</reference>
<reference evidence="5" key="1">
    <citation type="journal article" date="2021" name="PeerJ">
        <title>Extensive microbial diversity within the chicken gut microbiome revealed by metagenomics and culture.</title>
        <authorList>
            <person name="Gilroy R."/>
            <person name="Ravi A."/>
            <person name="Getino M."/>
            <person name="Pursley I."/>
            <person name="Horton D.L."/>
            <person name="Alikhan N.F."/>
            <person name="Baker D."/>
            <person name="Gharbi K."/>
            <person name="Hall N."/>
            <person name="Watson M."/>
            <person name="Adriaenssens E.M."/>
            <person name="Foster-Nyarko E."/>
            <person name="Jarju S."/>
            <person name="Secka A."/>
            <person name="Antonio M."/>
            <person name="Oren A."/>
            <person name="Chaudhuri R.R."/>
            <person name="La Ragione R."/>
            <person name="Hildebrand F."/>
            <person name="Pallen M.J."/>
        </authorList>
    </citation>
    <scope>NUCLEOTIDE SEQUENCE</scope>
    <source>
        <strain evidence="5">ChiHjej12B11-9795</strain>
    </source>
</reference>
<dbReference type="SMART" id="SM00342">
    <property type="entry name" value="HTH_ARAC"/>
    <property type="match status" value="1"/>
</dbReference>
<dbReference type="GO" id="GO:0003700">
    <property type="term" value="F:DNA-binding transcription factor activity"/>
    <property type="evidence" value="ECO:0007669"/>
    <property type="project" value="InterPro"/>
</dbReference>
<feature type="domain" description="HTH araC/xylS-type" evidence="4">
    <location>
        <begin position="42"/>
        <end position="143"/>
    </location>
</feature>
<dbReference type="AlphaFoldDB" id="A0A9D2HUX5"/>
<keyword evidence="2" id="KW-0238">DNA-binding</keyword>
<evidence type="ECO:0000313" key="5">
    <source>
        <dbReference type="EMBL" id="HJA84821.1"/>
    </source>
</evidence>
<dbReference type="EMBL" id="DWZI01000004">
    <property type="protein sequence ID" value="HJA84821.1"/>
    <property type="molecule type" value="Genomic_DNA"/>
</dbReference>
<dbReference type="Gene3D" id="1.10.10.60">
    <property type="entry name" value="Homeodomain-like"/>
    <property type="match status" value="2"/>
</dbReference>
<keyword evidence="1" id="KW-0805">Transcription regulation</keyword>
<dbReference type="GO" id="GO:0043565">
    <property type="term" value="F:sequence-specific DNA binding"/>
    <property type="evidence" value="ECO:0007669"/>
    <property type="project" value="InterPro"/>
</dbReference>
<dbReference type="PROSITE" id="PS01124">
    <property type="entry name" value="HTH_ARAC_FAMILY_2"/>
    <property type="match status" value="1"/>
</dbReference>
<gene>
    <name evidence="5" type="ORF">H9950_01240</name>
</gene>
<keyword evidence="3" id="KW-0804">Transcription</keyword>
<dbReference type="InterPro" id="IPR009057">
    <property type="entry name" value="Homeodomain-like_sf"/>
</dbReference>
<dbReference type="Pfam" id="PF12833">
    <property type="entry name" value="HTH_18"/>
    <property type="match status" value="1"/>
</dbReference>